<reference evidence="10 11" key="1">
    <citation type="submission" date="2024-05" db="EMBL/GenBank/DDBJ databases">
        <title>Halomonas sp. SSM6 16S ribosomal RNA gene Genome sequencing and assembly.</title>
        <authorList>
            <person name="Yook S."/>
        </authorList>
    </citation>
    <scope>NUCLEOTIDE SEQUENCE [LARGE SCALE GENOMIC DNA]</scope>
    <source>
        <strain evidence="10 11">SSM6</strain>
    </source>
</reference>
<dbReference type="SUPFAM" id="SSF161098">
    <property type="entry name" value="MetI-like"/>
    <property type="match status" value="1"/>
</dbReference>
<feature type="transmembrane region" description="Helical" evidence="8">
    <location>
        <begin position="63"/>
        <end position="85"/>
    </location>
</feature>
<proteinExistence type="inferred from homology"/>
<sequence length="256" mass="27701">MRVIQWFYLAVAFAFIYLPVASLVLFSLKDGNLPLPPFEGPTLRWYQDVLGDHQLMAALGNSLLVAVVSSFTACTLGFLAAYGLARHVLPGSAFMRGLLIAPMTVSYLIVGLGLLIVFNQLGIGLSLWAAGTGHVVINLPLCFAIIYASMGAQQQNAEHAARDLGANEARVITLVTIPMLAPAILAAFFLAMTLSWDEFVIAFLLTRFDVTLPVEIWSLLRSGLSSKTNAIGSLVFLGSVTVVLLLEIFLFGRRRA</sequence>
<keyword evidence="6 8" id="KW-1133">Transmembrane helix</keyword>
<dbReference type="PANTHER" id="PTHR43848">
    <property type="entry name" value="PUTRESCINE TRANSPORT SYSTEM PERMEASE PROTEIN POTI"/>
    <property type="match status" value="1"/>
</dbReference>
<dbReference type="PROSITE" id="PS50928">
    <property type="entry name" value="ABC_TM1"/>
    <property type="match status" value="1"/>
</dbReference>
<dbReference type="InterPro" id="IPR000515">
    <property type="entry name" value="MetI-like"/>
</dbReference>
<dbReference type="Proteomes" id="UP001442468">
    <property type="component" value="Unassembled WGS sequence"/>
</dbReference>
<accession>A0ABV1NAF9</accession>
<comment type="subcellular location">
    <subcellularLocation>
        <location evidence="1 8">Cell membrane</location>
        <topology evidence="1 8">Multi-pass membrane protein</topology>
    </subcellularLocation>
</comment>
<dbReference type="InterPro" id="IPR035906">
    <property type="entry name" value="MetI-like_sf"/>
</dbReference>
<keyword evidence="4" id="KW-1003">Cell membrane</keyword>
<name>A0ABV1NAF9_9GAMM</name>
<evidence type="ECO:0000256" key="2">
    <source>
        <dbReference type="ARBA" id="ARBA00007069"/>
    </source>
</evidence>
<evidence type="ECO:0000256" key="7">
    <source>
        <dbReference type="ARBA" id="ARBA00023136"/>
    </source>
</evidence>
<comment type="caution">
    <text evidence="10">The sequence shown here is derived from an EMBL/GenBank/DDBJ whole genome shotgun (WGS) entry which is preliminary data.</text>
</comment>
<gene>
    <name evidence="10" type="ORF">ABE960_00710</name>
</gene>
<feature type="transmembrane region" description="Helical" evidence="8">
    <location>
        <begin position="171"/>
        <end position="196"/>
    </location>
</feature>
<dbReference type="Pfam" id="PF00528">
    <property type="entry name" value="BPD_transp_1"/>
    <property type="match status" value="1"/>
</dbReference>
<comment type="similarity">
    <text evidence="2">Belongs to the binding-protein-dependent transport system permease family. CysTW subfamily.</text>
</comment>
<evidence type="ECO:0000256" key="6">
    <source>
        <dbReference type="ARBA" id="ARBA00022989"/>
    </source>
</evidence>
<keyword evidence="7 8" id="KW-0472">Membrane</keyword>
<dbReference type="Gene3D" id="1.10.3720.10">
    <property type="entry name" value="MetI-like"/>
    <property type="match status" value="1"/>
</dbReference>
<evidence type="ECO:0000259" key="9">
    <source>
        <dbReference type="PROSITE" id="PS50928"/>
    </source>
</evidence>
<evidence type="ECO:0000256" key="5">
    <source>
        <dbReference type="ARBA" id="ARBA00022692"/>
    </source>
</evidence>
<feature type="transmembrane region" description="Helical" evidence="8">
    <location>
        <begin position="230"/>
        <end position="251"/>
    </location>
</feature>
<dbReference type="EMBL" id="JBEGCJ010000001">
    <property type="protein sequence ID" value="MEQ6916047.1"/>
    <property type="molecule type" value="Genomic_DNA"/>
</dbReference>
<feature type="domain" description="ABC transmembrane type-1" evidence="9">
    <location>
        <begin position="59"/>
        <end position="252"/>
    </location>
</feature>
<keyword evidence="11" id="KW-1185">Reference proteome</keyword>
<keyword evidence="5 8" id="KW-0812">Transmembrane</keyword>
<evidence type="ECO:0000313" key="11">
    <source>
        <dbReference type="Proteomes" id="UP001442468"/>
    </source>
</evidence>
<protein>
    <submittedName>
        <fullName evidence="10">ABC transporter permease</fullName>
    </submittedName>
</protein>
<feature type="transmembrane region" description="Helical" evidence="8">
    <location>
        <begin position="127"/>
        <end position="150"/>
    </location>
</feature>
<dbReference type="RefSeq" id="WP_349760299.1">
    <property type="nucleotide sequence ID" value="NZ_JBEGCJ010000001.1"/>
</dbReference>
<dbReference type="InterPro" id="IPR051789">
    <property type="entry name" value="Bact_Polyamine_Transport"/>
</dbReference>
<evidence type="ECO:0000256" key="4">
    <source>
        <dbReference type="ARBA" id="ARBA00022475"/>
    </source>
</evidence>
<evidence type="ECO:0000256" key="8">
    <source>
        <dbReference type="RuleBase" id="RU363032"/>
    </source>
</evidence>
<dbReference type="PANTHER" id="PTHR43848:SF2">
    <property type="entry name" value="PUTRESCINE TRANSPORT SYSTEM PERMEASE PROTEIN POTI"/>
    <property type="match status" value="1"/>
</dbReference>
<evidence type="ECO:0000256" key="1">
    <source>
        <dbReference type="ARBA" id="ARBA00004651"/>
    </source>
</evidence>
<dbReference type="CDD" id="cd06261">
    <property type="entry name" value="TM_PBP2"/>
    <property type="match status" value="1"/>
</dbReference>
<feature type="transmembrane region" description="Helical" evidence="8">
    <location>
        <begin position="97"/>
        <end position="121"/>
    </location>
</feature>
<keyword evidence="3 8" id="KW-0813">Transport</keyword>
<organism evidence="10 11">
    <name type="scientific">Halomonas aquatica</name>
    <dbReference type="NCBI Taxonomy" id="3151123"/>
    <lineage>
        <taxon>Bacteria</taxon>
        <taxon>Pseudomonadati</taxon>
        <taxon>Pseudomonadota</taxon>
        <taxon>Gammaproteobacteria</taxon>
        <taxon>Oceanospirillales</taxon>
        <taxon>Halomonadaceae</taxon>
        <taxon>Halomonas</taxon>
    </lineage>
</organism>
<evidence type="ECO:0000256" key="3">
    <source>
        <dbReference type="ARBA" id="ARBA00022448"/>
    </source>
</evidence>
<evidence type="ECO:0000313" key="10">
    <source>
        <dbReference type="EMBL" id="MEQ6916047.1"/>
    </source>
</evidence>
<feature type="transmembrane region" description="Helical" evidence="8">
    <location>
        <begin position="7"/>
        <end position="28"/>
    </location>
</feature>